<keyword evidence="1" id="KW-0812">Transmembrane</keyword>
<evidence type="ECO:0000256" key="2">
    <source>
        <dbReference type="SAM" id="SignalP"/>
    </source>
</evidence>
<reference evidence="3" key="1">
    <citation type="submission" date="2021-05" db="EMBL/GenBank/DDBJ databases">
        <authorList>
            <person name="Alioto T."/>
            <person name="Alioto T."/>
            <person name="Gomez Garrido J."/>
        </authorList>
    </citation>
    <scope>NUCLEOTIDE SEQUENCE</scope>
</reference>
<feature type="transmembrane region" description="Helical" evidence="1">
    <location>
        <begin position="145"/>
        <end position="168"/>
    </location>
</feature>
<feature type="signal peptide" evidence="2">
    <location>
        <begin position="1"/>
        <end position="33"/>
    </location>
</feature>
<dbReference type="AlphaFoldDB" id="A0A8D8BL52"/>
<feature type="chain" id="PRO_5034471060" evidence="2">
    <location>
        <begin position="34"/>
        <end position="464"/>
    </location>
</feature>
<evidence type="ECO:0000313" key="3">
    <source>
        <dbReference type="EMBL" id="CAG6477383.1"/>
    </source>
</evidence>
<accession>A0A8D8BL52</accession>
<protein>
    <submittedName>
        <fullName evidence="3">(northern house mosquito) hypothetical protein</fullName>
    </submittedName>
</protein>
<evidence type="ECO:0000256" key="1">
    <source>
        <dbReference type="SAM" id="Phobius"/>
    </source>
</evidence>
<sequence length="464" mass="51629">MAKVGTVQGELLYLQHLLRGLLLLLLELRTCQRGSQSYRGWRWHFRDRQRLAASVEALAHQLAAFQVRVGVRNLVVKVSLGQVPTVGCVRSQTLPHHAVIDGNHLLDGCVRVLLLIRSSSAFRQIRHRSILPPDQPSHQQLPTDLVLLLATLRVLLLLVGLLLLLVLLQRILGVDQRRIRQLKVPIDLVAILTPASLLLRVLTPAKQRPTLPLRLHVNRPRNHILNVLRLHQLQRDLLLRQRRVDLNVLRRRTPRHRPRIIVQHLLAVLPPTAQQLLLAVLPTVRNTPTSNPRQIISQLLLLLLLLLDDLPALLDQDPPMERSCPHHARIVLHPGERHRVRVAVGCVHRCPSLTGCGIAEDQGRLQVVGVLQEPGLFQQLIRLHTELLAVPVEDYRFGDLGEVHVVGVGCVLRREGVGGGERVRVVPGVVELTLAGRASGDAAVALADQVEVRVVEGRGGGGRG</sequence>
<keyword evidence="2" id="KW-0732">Signal</keyword>
<keyword evidence="1" id="KW-0472">Membrane</keyword>
<organism evidence="3">
    <name type="scientific">Culex pipiens</name>
    <name type="common">House mosquito</name>
    <dbReference type="NCBI Taxonomy" id="7175"/>
    <lineage>
        <taxon>Eukaryota</taxon>
        <taxon>Metazoa</taxon>
        <taxon>Ecdysozoa</taxon>
        <taxon>Arthropoda</taxon>
        <taxon>Hexapoda</taxon>
        <taxon>Insecta</taxon>
        <taxon>Pterygota</taxon>
        <taxon>Neoptera</taxon>
        <taxon>Endopterygota</taxon>
        <taxon>Diptera</taxon>
        <taxon>Nematocera</taxon>
        <taxon>Culicoidea</taxon>
        <taxon>Culicidae</taxon>
        <taxon>Culicinae</taxon>
        <taxon>Culicini</taxon>
        <taxon>Culex</taxon>
        <taxon>Culex</taxon>
    </lineage>
</organism>
<proteinExistence type="predicted"/>
<keyword evidence="1" id="KW-1133">Transmembrane helix</keyword>
<dbReference type="EMBL" id="HBUE01080732">
    <property type="protein sequence ID" value="CAG6477383.1"/>
    <property type="molecule type" value="Transcribed_RNA"/>
</dbReference>
<name>A0A8D8BL52_CULPI</name>